<keyword evidence="10" id="KW-0769">Symport</keyword>
<evidence type="ECO:0000256" key="14">
    <source>
        <dbReference type="ARBA" id="ARBA00023065"/>
    </source>
</evidence>
<evidence type="ECO:0000256" key="18">
    <source>
        <dbReference type="SAM" id="Phobius"/>
    </source>
</evidence>
<keyword evidence="9" id="KW-0106">Calcium</keyword>
<evidence type="ECO:0000256" key="16">
    <source>
        <dbReference type="ARBA" id="ARBA00023201"/>
    </source>
</evidence>
<accession>A0A9W7GF87</accession>
<dbReference type="Pfam" id="PF01699">
    <property type="entry name" value="Na_Ca_ex"/>
    <property type="match status" value="2"/>
</dbReference>
<feature type="transmembrane region" description="Helical" evidence="18">
    <location>
        <begin position="634"/>
        <end position="654"/>
    </location>
</feature>
<feature type="transmembrane region" description="Helical" evidence="18">
    <location>
        <begin position="576"/>
        <end position="594"/>
    </location>
</feature>
<dbReference type="GO" id="GO:0005262">
    <property type="term" value="F:calcium channel activity"/>
    <property type="evidence" value="ECO:0007669"/>
    <property type="project" value="TreeGrafter"/>
</dbReference>
<evidence type="ECO:0000313" key="20">
    <source>
        <dbReference type="EMBL" id="GMI43560.1"/>
    </source>
</evidence>
<keyword evidence="21" id="KW-1185">Reference proteome</keyword>
<evidence type="ECO:0000256" key="3">
    <source>
        <dbReference type="ARBA" id="ARBA00022448"/>
    </source>
</evidence>
<dbReference type="InterPro" id="IPR044880">
    <property type="entry name" value="NCX_ion-bd_dom_sf"/>
</dbReference>
<comment type="subcellular location">
    <subcellularLocation>
        <location evidence="1">Membrane</location>
        <topology evidence="1">Multi-pass membrane protein</topology>
    </subcellularLocation>
</comment>
<evidence type="ECO:0000256" key="9">
    <source>
        <dbReference type="ARBA" id="ARBA00022837"/>
    </source>
</evidence>
<dbReference type="EMBL" id="BRYA01000194">
    <property type="protein sequence ID" value="GMI43560.1"/>
    <property type="molecule type" value="Genomic_DNA"/>
</dbReference>
<evidence type="ECO:0000256" key="15">
    <source>
        <dbReference type="ARBA" id="ARBA00023136"/>
    </source>
</evidence>
<keyword evidence="4" id="KW-0050">Antiport</keyword>
<feature type="compositionally biased region" description="Acidic residues" evidence="17">
    <location>
        <begin position="434"/>
        <end position="456"/>
    </location>
</feature>
<feature type="region of interest" description="Disordered" evidence="17">
    <location>
        <begin position="267"/>
        <end position="313"/>
    </location>
</feature>
<dbReference type="NCBIfam" id="TIGR00367">
    <property type="entry name" value="calcium/sodium antiporter"/>
    <property type="match status" value="1"/>
</dbReference>
<keyword evidence="16" id="KW-0739">Sodium transport</keyword>
<keyword evidence="15 18" id="KW-0472">Membrane</keyword>
<evidence type="ECO:0000313" key="21">
    <source>
        <dbReference type="Proteomes" id="UP001165065"/>
    </source>
</evidence>
<evidence type="ECO:0000256" key="1">
    <source>
        <dbReference type="ARBA" id="ARBA00004141"/>
    </source>
</evidence>
<evidence type="ECO:0000256" key="2">
    <source>
        <dbReference type="ARBA" id="ARBA00005364"/>
    </source>
</evidence>
<dbReference type="InterPro" id="IPR004481">
    <property type="entry name" value="K/Na/Ca-exchanger"/>
</dbReference>
<organism evidence="20 21">
    <name type="scientific">Triparma columacea</name>
    <dbReference type="NCBI Taxonomy" id="722753"/>
    <lineage>
        <taxon>Eukaryota</taxon>
        <taxon>Sar</taxon>
        <taxon>Stramenopiles</taxon>
        <taxon>Ochrophyta</taxon>
        <taxon>Bolidophyceae</taxon>
        <taxon>Parmales</taxon>
        <taxon>Triparmaceae</taxon>
        <taxon>Triparma</taxon>
    </lineage>
</organism>
<dbReference type="PANTHER" id="PTHR10846">
    <property type="entry name" value="SODIUM/POTASSIUM/CALCIUM EXCHANGER"/>
    <property type="match status" value="1"/>
</dbReference>
<keyword evidence="5" id="KW-0633">Potassium transport</keyword>
<feature type="transmembrane region" description="Helical" evidence="18">
    <location>
        <begin position="101"/>
        <end position="121"/>
    </location>
</feature>
<dbReference type="GO" id="GO:0015293">
    <property type="term" value="F:symporter activity"/>
    <property type="evidence" value="ECO:0007669"/>
    <property type="project" value="UniProtKB-KW"/>
</dbReference>
<keyword evidence="11" id="KW-0630">Potassium</keyword>
<dbReference type="AlphaFoldDB" id="A0A9W7GF87"/>
<keyword evidence="13" id="KW-0915">Sodium</keyword>
<evidence type="ECO:0000256" key="7">
    <source>
        <dbReference type="ARBA" id="ARBA00022692"/>
    </source>
</evidence>
<keyword evidence="14" id="KW-0406">Ion transport</keyword>
<feature type="transmembrane region" description="Helical" evidence="18">
    <location>
        <begin position="606"/>
        <end position="628"/>
    </location>
</feature>
<dbReference type="InterPro" id="IPR004837">
    <property type="entry name" value="NaCa_Exmemb"/>
</dbReference>
<feature type="domain" description="Sodium/calcium exchanger membrane region" evidence="19">
    <location>
        <begin position="499"/>
        <end position="650"/>
    </location>
</feature>
<evidence type="ECO:0000256" key="8">
    <source>
        <dbReference type="ARBA" id="ARBA00022729"/>
    </source>
</evidence>
<dbReference type="FunFam" id="1.20.1420.30:FF:000004">
    <property type="entry name" value="Sodium/potassium/calcium exchanger 2 isoform 1"/>
    <property type="match status" value="1"/>
</dbReference>
<evidence type="ECO:0000256" key="12">
    <source>
        <dbReference type="ARBA" id="ARBA00022989"/>
    </source>
</evidence>
<evidence type="ECO:0000256" key="13">
    <source>
        <dbReference type="ARBA" id="ARBA00023053"/>
    </source>
</evidence>
<dbReference type="GO" id="GO:0005886">
    <property type="term" value="C:plasma membrane"/>
    <property type="evidence" value="ECO:0007669"/>
    <property type="project" value="TreeGrafter"/>
</dbReference>
<feature type="transmembrane region" description="Helical" evidence="18">
    <location>
        <begin position="230"/>
        <end position="247"/>
    </location>
</feature>
<keyword evidence="6" id="KW-0109">Calcium transport</keyword>
<comment type="similarity">
    <text evidence="2">Belongs to the Ca(2+):cation antiporter (CaCA) (TC 2.A.19) family. SLC24A subfamily.</text>
</comment>
<dbReference type="PANTHER" id="PTHR10846:SF73">
    <property type="entry name" value="SODIUM_CALCIUM EXCHANGER MEMBRANE REGION DOMAIN-CONTAINING PROTEIN"/>
    <property type="match status" value="1"/>
</dbReference>
<dbReference type="Proteomes" id="UP001165065">
    <property type="component" value="Unassembled WGS sequence"/>
</dbReference>
<feature type="transmembrane region" description="Helical" evidence="18">
    <location>
        <begin position="499"/>
        <end position="522"/>
    </location>
</feature>
<keyword evidence="12 18" id="KW-1133">Transmembrane helix</keyword>
<gene>
    <name evidence="20" type="ORF">TrCOL_g512</name>
</gene>
<keyword evidence="7 18" id="KW-0812">Transmembrane</keyword>
<feature type="transmembrane region" description="Helical" evidence="18">
    <location>
        <begin position="534"/>
        <end position="556"/>
    </location>
</feature>
<feature type="transmembrane region" description="Helical" evidence="18">
    <location>
        <begin position="171"/>
        <end position="194"/>
    </location>
</feature>
<sequence>MGHLPTAHTRAKRAQRTTAKVGIYAVCLATMLFAGHMWSKREGMGIDWASSGDSAQGSNRKLEDEEEVDPKYVNSTCTLEGDSYPQDLILTYPYCESENKWTIIFHFMGVLYMFYGIGVVCDEYFVPALEEMSERYEITEDVAGATFMAAGGSAPEFFTSLMGVTVSKNDVGFGTIVGSAVFNVLFVIGVCGVFANETLQLTWWPLFRDCNYYIISLLVLSYFIRDNYVSFYEALGLFLLYVGYVTVMKYNEQCKVFVSKLVPWSDKAADGGDGEGEEAKKVFQRGEKSTNDSANSDERSDDSEKAVHATRRRRRSLTPLLAEVRRAKKDGGSLPSHVLSDLEMLSTSFKFHNTHKKGAAPDVESGGALGKFKVGAMKVIENKKLAEHAEIVLGNDDIRDRIANLPGSISENGEDENESDVAVVTRQSTGAGGGDDEDDKDDGGDKGGDDDDDDDGPLNPWEVPDEPMEKLMWVCCFPIDVCLFYTIPQCGQEELKDKYLVSFCMSLVWIAIFAYLMVWWITVMGAVLNFDSTVMGLTVIAAGTSIPDALSSVAVAKEGYGDMAVSSSIGSNVFDILIGLPVPWMIKTGIIHSLKEQVFIKSEYLLAQTLTLIMMVGLLVGSIMFTGWKLGKRLGFIMFLLYCVFLVISLYMEFAKPEWLSSKKLAW</sequence>
<evidence type="ECO:0000259" key="19">
    <source>
        <dbReference type="Pfam" id="PF01699"/>
    </source>
</evidence>
<dbReference type="Gene3D" id="1.20.1420.30">
    <property type="entry name" value="NCX, central ion-binding region"/>
    <property type="match status" value="2"/>
</dbReference>
<evidence type="ECO:0000256" key="6">
    <source>
        <dbReference type="ARBA" id="ARBA00022568"/>
    </source>
</evidence>
<evidence type="ECO:0000256" key="5">
    <source>
        <dbReference type="ARBA" id="ARBA00022538"/>
    </source>
</evidence>
<feature type="transmembrane region" description="Helical" evidence="18">
    <location>
        <begin position="206"/>
        <end position="224"/>
    </location>
</feature>
<feature type="transmembrane region" description="Helical" evidence="18">
    <location>
        <begin position="21"/>
        <end position="38"/>
    </location>
</feature>
<evidence type="ECO:0000256" key="4">
    <source>
        <dbReference type="ARBA" id="ARBA00022449"/>
    </source>
</evidence>
<evidence type="ECO:0000256" key="10">
    <source>
        <dbReference type="ARBA" id="ARBA00022847"/>
    </source>
</evidence>
<dbReference type="OrthoDB" id="2127281at2759"/>
<comment type="caution">
    <text evidence="20">The sequence shown here is derived from an EMBL/GenBank/DDBJ whole genome shotgun (WGS) entry which is preliminary data.</text>
</comment>
<keyword evidence="8" id="KW-0732">Signal</keyword>
<feature type="compositionally biased region" description="Basic and acidic residues" evidence="17">
    <location>
        <begin position="277"/>
        <end position="307"/>
    </location>
</feature>
<evidence type="ECO:0000256" key="17">
    <source>
        <dbReference type="SAM" id="MobiDB-lite"/>
    </source>
</evidence>
<dbReference type="GO" id="GO:0008273">
    <property type="term" value="F:calcium, potassium:sodium antiporter activity"/>
    <property type="evidence" value="ECO:0007669"/>
    <property type="project" value="TreeGrafter"/>
</dbReference>
<feature type="transmembrane region" description="Helical" evidence="18">
    <location>
        <begin position="142"/>
        <end position="165"/>
    </location>
</feature>
<keyword evidence="3" id="KW-0813">Transport</keyword>
<protein>
    <recommendedName>
        <fullName evidence="19">Sodium/calcium exchanger membrane region domain-containing protein</fullName>
    </recommendedName>
</protein>
<evidence type="ECO:0000256" key="11">
    <source>
        <dbReference type="ARBA" id="ARBA00022958"/>
    </source>
</evidence>
<proteinExistence type="inferred from homology"/>
<reference evidence="21" key="1">
    <citation type="journal article" date="2023" name="Commun. Biol.">
        <title>Genome analysis of Parmales, the sister group of diatoms, reveals the evolutionary specialization of diatoms from phago-mixotrophs to photoautotrophs.</title>
        <authorList>
            <person name="Ban H."/>
            <person name="Sato S."/>
            <person name="Yoshikawa S."/>
            <person name="Yamada K."/>
            <person name="Nakamura Y."/>
            <person name="Ichinomiya M."/>
            <person name="Sato N."/>
            <person name="Blanc-Mathieu R."/>
            <person name="Endo H."/>
            <person name="Kuwata A."/>
            <person name="Ogata H."/>
        </authorList>
    </citation>
    <scope>NUCLEOTIDE SEQUENCE [LARGE SCALE GENOMIC DNA]</scope>
</reference>
<dbReference type="FunFam" id="1.20.1420.30:FF:000009">
    <property type="entry name" value="sodium/potassium/calcium exchanger 5 isoform X2"/>
    <property type="match status" value="1"/>
</dbReference>
<feature type="region of interest" description="Disordered" evidence="17">
    <location>
        <begin position="405"/>
        <end position="463"/>
    </location>
</feature>
<name>A0A9W7GF87_9STRA</name>
<dbReference type="GO" id="GO:0006874">
    <property type="term" value="P:intracellular calcium ion homeostasis"/>
    <property type="evidence" value="ECO:0007669"/>
    <property type="project" value="TreeGrafter"/>
</dbReference>
<feature type="domain" description="Sodium/calcium exchanger membrane region" evidence="19">
    <location>
        <begin position="108"/>
        <end position="248"/>
    </location>
</feature>